<gene>
    <name evidence="2" type="ORF">HH308_13135</name>
</gene>
<dbReference type="NCBIfam" id="NF005879">
    <property type="entry name" value="PRK07827.1"/>
    <property type="match status" value="1"/>
</dbReference>
<dbReference type="InterPro" id="IPR051683">
    <property type="entry name" value="Enoyl-CoA_Hydratase/Isomerase"/>
</dbReference>
<dbReference type="Proteomes" id="UP000550729">
    <property type="component" value="Unassembled WGS sequence"/>
</dbReference>
<dbReference type="GO" id="GO:0003824">
    <property type="term" value="F:catalytic activity"/>
    <property type="evidence" value="ECO:0007669"/>
    <property type="project" value="UniProtKB-ARBA"/>
</dbReference>
<dbReference type="PANTHER" id="PTHR42964">
    <property type="entry name" value="ENOYL-COA HYDRATASE"/>
    <property type="match status" value="1"/>
</dbReference>
<dbReference type="Gene3D" id="3.90.226.10">
    <property type="entry name" value="2-enoyl-CoA Hydratase, Chain A, domain 1"/>
    <property type="match status" value="1"/>
</dbReference>
<organism evidence="2 3">
    <name type="scientific">Gordonia asplenii</name>
    <dbReference type="NCBI Taxonomy" id="2725283"/>
    <lineage>
        <taxon>Bacteria</taxon>
        <taxon>Bacillati</taxon>
        <taxon>Actinomycetota</taxon>
        <taxon>Actinomycetes</taxon>
        <taxon>Mycobacteriales</taxon>
        <taxon>Gordoniaceae</taxon>
        <taxon>Gordonia</taxon>
    </lineage>
</organism>
<keyword evidence="3" id="KW-1185">Reference proteome</keyword>
<proteinExistence type="inferred from homology"/>
<name>A0A848KZ85_9ACTN</name>
<dbReference type="SUPFAM" id="SSF52096">
    <property type="entry name" value="ClpP/crotonase"/>
    <property type="match status" value="1"/>
</dbReference>
<reference evidence="2 3" key="1">
    <citation type="submission" date="2020-04" db="EMBL/GenBank/DDBJ databases">
        <title>Gordonia sp. nov. TBRC 11910.</title>
        <authorList>
            <person name="Suriyachadkun C."/>
        </authorList>
    </citation>
    <scope>NUCLEOTIDE SEQUENCE [LARGE SCALE GENOMIC DNA]</scope>
    <source>
        <strain evidence="2 3">TBRC 11910</strain>
    </source>
</reference>
<dbReference type="AlphaFoldDB" id="A0A848KZ85"/>
<dbReference type="Gene3D" id="1.10.12.10">
    <property type="entry name" value="Lyase 2-enoyl-coa Hydratase, Chain A, domain 2"/>
    <property type="match status" value="1"/>
</dbReference>
<dbReference type="InterPro" id="IPR001753">
    <property type="entry name" value="Enoyl-CoA_hydra/iso"/>
</dbReference>
<evidence type="ECO:0000256" key="1">
    <source>
        <dbReference type="ARBA" id="ARBA00005254"/>
    </source>
</evidence>
<dbReference type="InterPro" id="IPR014748">
    <property type="entry name" value="Enoyl-CoA_hydra_C"/>
</dbReference>
<dbReference type="PANTHER" id="PTHR42964:SF1">
    <property type="entry name" value="POLYKETIDE BIOSYNTHESIS ENOYL-COA HYDRATASE PKSH-RELATED"/>
    <property type="match status" value="1"/>
</dbReference>
<evidence type="ECO:0000313" key="3">
    <source>
        <dbReference type="Proteomes" id="UP000550729"/>
    </source>
</evidence>
<evidence type="ECO:0000313" key="2">
    <source>
        <dbReference type="EMBL" id="NMO02155.1"/>
    </source>
</evidence>
<dbReference type="EMBL" id="JABBNB010000012">
    <property type="protein sequence ID" value="NMO02155.1"/>
    <property type="molecule type" value="Genomic_DNA"/>
</dbReference>
<dbReference type="Pfam" id="PF00378">
    <property type="entry name" value="ECH_1"/>
    <property type="match status" value="1"/>
</dbReference>
<accession>A0A848KZ85</accession>
<comment type="caution">
    <text evidence="2">The sequence shown here is derived from an EMBL/GenBank/DDBJ whole genome shotgun (WGS) entry which is preliminary data.</text>
</comment>
<dbReference type="InterPro" id="IPR029045">
    <property type="entry name" value="ClpP/crotonase-like_dom_sf"/>
</dbReference>
<protein>
    <submittedName>
        <fullName evidence="2">Enoyl-CoA hydratase family protein</fullName>
    </submittedName>
</protein>
<dbReference type="CDD" id="cd06558">
    <property type="entry name" value="crotonase-like"/>
    <property type="match status" value="1"/>
</dbReference>
<comment type="similarity">
    <text evidence="1">Belongs to the enoyl-CoA hydratase/isomerase family.</text>
</comment>
<sequence>MSDELVHTEIDAGIATLTLDSPSNRNALSGALVSQLIAALTAARDDADVRAVKLTHTGGTFCAGADLSEALTRGLSPEEATAEGASAMNAMMRTILESPKPVIVVVNGHVRAGGFGLLGAADMVVAGPASTFALTEARLGLAPSMISIVLLPKMTARSVGRYFLTGEKFGATEAERMGLITVAAGTADEVGPITAEILDGIRKASPQGLAVSKSLTTAAILADFDRQAAERAAESAGLFGTDEAREGMTAFFEKRRPRWDVSA</sequence>
<dbReference type="RefSeq" id="WP_170194664.1">
    <property type="nucleotide sequence ID" value="NZ_JABBNB010000012.1"/>
</dbReference>